<proteinExistence type="predicted"/>
<dbReference type="EMBL" id="NJHN03000075">
    <property type="protein sequence ID" value="KAH9417648.1"/>
    <property type="molecule type" value="Genomic_DNA"/>
</dbReference>
<protein>
    <submittedName>
        <fullName evidence="1">Uncharacterized protein</fullName>
    </submittedName>
</protein>
<reference evidence="1 2" key="1">
    <citation type="journal article" date="2018" name="J. Allergy Clin. Immunol.">
        <title>High-quality assembly of Dermatophagoides pteronyssinus genome and transcriptome reveals a wide range of novel allergens.</title>
        <authorList>
            <person name="Liu X.Y."/>
            <person name="Yang K.Y."/>
            <person name="Wang M.Q."/>
            <person name="Kwok J.S."/>
            <person name="Zeng X."/>
            <person name="Yang Z."/>
            <person name="Xiao X.J."/>
            <person name="Lau C.P."/>
            <person name="Li Y."/>
            <person name="Huang Z.M."/>
            <person name="Ba J.G."/>
            <person name="Yim A.K."/>
            <person name="Ouyang C.Y."/>
            <person name="Ngai S.M."/>
            <person name="Chan T.F."/>
            <person name="Leung E.L."/>
            <person name="Liu L."/>
            <person name="Liu Z.G."/>
            <person name="Tsui S.K."/>
        </authorList>
    </citation>
    <scope>NUCLEOTIDE SEQUENCE [LARGE SCALE GENOMIC DNA]</scope>
    <source>
        <strain evidence="1">Derp</strain>
    </source>
</reference>
<gene>
    <name evidence="1" type="ORF">DERP_010463</name>
</gene>
<evidence type="ECO:0000313" key="2">
    <source>
        <dbReference type="Proteomes" id="UP000887458"/>
    </source>
</evidence>
<name>A0ABQ8J550_DERPT</name>
<comment type="caution">
    <text evidence="1">The sequence shown here is derived from an EMBL/GenBank/DDBJ whole genome shotgun (WGS) entry which is preliminary data.</text>
</comment>
<dbReference type="Proteomes" id="UP000887458">
    <property type="component" value="Unassembled WGS sequence"/>
</dbReference>
<reference evidence="1 2" key="2">
    <citation type="journal article" date="2022" name="Mol. Biol. Evol.">
        <title>Comparative Genomics Reveals Insights into the Divergent Evolution of Astigmatic Mites and Household Pest Adaptations.</title>
        <authorList>
            <person name="Xiong Q."/>
            <person name="Wan A.T."/>
            <person name="Liu X."/>
            <person name="Fung C.S."/>
            <person name="Xiao X."/>
            <person name="Malainual N."/>
            <person name="Hou J."/>
            <person name="Wang L."/>
            <person name="Wang M."/>
            <person name="Yang K.Y."/>
            <person name="Cui Y."/>
            <person name="Leung E.L."/>
            <person name="Nong W."/>
            <person name="Shin S.K."/>
            <person name="Au S.W."/>
            <person name="Jeong K.Y."/>
            <person name="Chew F.T."/>
            <person name="Hui J.H."/>
            <person name="Leung T.F."/>
            <person name="Tungtrongchitr A."/>
            <person name="Zhong N."/>
            <person name="Liu Z."/>
            <person name="Tsui S.K."/>
        </authorList>
    </citation>
    <scope>NUCLEOTIDE SEQUENCE [LARGE SCALE GENOMIC DNA]</scope>
    <source>
        <strain evidence="1">Derp</strain>
    </source>
</reference>
<sequence length="68" mass="7871">MLTKHFQSNNNINRSTEAVPIFGDTTAEFFDVKFRLLVNNNLVLLIRKSDKIVEGKKKKILKIDSEYS</sequence>
<evidence type="ECO:0000313" key="1">
    <source>
        <dbReference type="EMBL" id="KAH9417648.1"/>
    </source>
</evidence>
<keyword evidence="2" id="KW-1185">Reference proteome</keyword>
<organism evidence="1 2">
    <name type="scientific">Dermatophagoides pteronyssinus</name>
    <name type="common">European house dust mite</name>
    <dbReference type="NCBI Taxonomy" id="6956"/>
    <lineage>
        <taxon>Eukaryota</taxon>
        <taxon>Metazoa</taxon>
        <taxon>Ecdysozoa</taxon>
        <taxon>Arthropoda</taxon>
        <taxon>Chelicerata</taxon>
        <taxon>Arachnida</taxon>
        <taxon>Acari</taxon>
        <taxon>Acariformes</taxon>
        <taxon>Sarcoptiformes</taxon>
        <taxon>Astigmata</taxon>
        <taxon>Psoroptidia</taxon>
        <taxon>Analgoidea</taxon>
        <taxon>Pyroglyphidae</taxon>
        <taxon>Dermatophagoidinae</taxon>
        <taxon>Dermatophagoides</taxon>
    </lineage>
</organism>
<accession>A0ABQ8J550</accession>